<dbReference type="SUPFAM" id="SSF81593">
    <property type="entry name" value="Nucleotidyltransferase substrate binding subunit/domain"/>
    <property type="match status" value="1"/>
</dbReference>
<dbReference type="Pfam" id="PF05168">
    <property type="entry name" value="HEPN"/>
    <property type="match status" value="1"/>
</dbReference>
<dbReference type="EMBL" id="JACHFW010000024">
    <property type="protein sequence ID" value="MBB5266259.1"/>
    <property type="molecule type" value="Genomic_DNA"/>
</dbReference>
<comment type="similarity">
    <text evidence="1">Belongs to the UPF0332 family.</text>
</comment>
<dbReference type="PANTHER" id="PTHR36565">
    <property type="entry name" value="UPF0332 PROTEIN TM_1000"/>
    <property type="match status" value="1"/>
</dbReference>
<name>A0A7W8M6S1_9FIRM</name>
<dbReference type="InterPro" id="IPR052226">
    <property type="entry name" value="UPF0332_toxin"/>
</dbReference>
<comment type="caution">
    <text evidence="3">The sequence shown here is derived from an EMBL/GenBank/DDBJ whole genome shotgun (WGS) entry which is preliminary data.</text>
</comment>
<accession>A0A7W8M6S1</accession>
<organism evidence="3 4">
    <name type="scientific">Catenibacillus scindens</name>
    <dbReference type="NCBI Taxonomy" id="673271"/>
    <lineage>
        <taxon>Bacteria</taxon>
        <taxon>Bacillati</taxon>
        <taxon>Bacillota</taxon>
        <taxon>Clostridia</taxon>
        <taxon>Lachnospirales</taxon>
        <taxon>Lachnospiraceae</taxon>
        <taxon>Catenibacillus</taxon>
    </lineage>
</organism>
<dbReference type="Gene3D" id="1.20.120.330">
    <property type="entry name" value="Nucleotidyltransferases domain 2"/>
    <property type="match status" value="1"/>
</dbReference>
<feature type="domain" description="HEPN" evidence="2">
    <location>
        <begin position="19"/>
        <end position="127"/>
    </location>
</feature>
<evidence type="ECO:0000313" key="3">
    <source>
        <dbReference type="EMBL" id="MBB5266259.1"/>
    </source>
</evidence>
<reference evidence="3 4" key="1">
    <citation type="submission" date="2020-08" db="EMBL/GenBank/DDBJ databases">
        <title>Genomic Encyclopedia of Type Strains, Phase IV (KMG-IV): sequencing the most valuable type-strain genomes for metagenomic binning, comparative biology and taxonomic classification.</title>
        <authorList>
            <person name="Goeker M."/>
        </authorList>
    </citation>
    <scope>NUCLEOTIDE SEQUENCE [LARGE SCALE GENOMIC DNA]</scope>
    <source>
        <strain evidence="3 4">DSM 106146</strain>
    </source>
</reference>
<evidence type="ECO:0000256" key="1">
    <source>
        <dbReference type="ARBA" id="ARBA00038248"/>
    </source>
</evidence>
<evidence type="ECO:0000259" key="2">
    <source>
        <dbReference type="Pfam" id="PF05168"/>
    </source>
</evidence>
<dbReference type="PANTHER" id="PTHR36565:SF1">
    <property type="entry name" value="UPF0332 PROTEIN TM_1000"/>
    <property type="match status" value="1"/>
</dbReference>
<dbReference type="AlphaFoldDB" id="A0A7W8M6S1"/>
<dbReference type="InterPro" id="IPR007842">
    <property type="entry name" value="HEPN_dom"/>
</dbReference>
<evidence type="ECO:0000313" key="4">
    <source>
        <dbReference type="Proteomes" id="UP000543642"/>
    </source>
</evidence>
<keyword evidence="4" id="KW-1185">Reference proteome</keyword>
<sequence length="135" mass="15498">MQLELDDIGGARELAMHRISVARDDLEAAKLNFEGGHYRSSNNRAYYAIFRAISACLALEFKAYKQHAQVIGNFNKDFVHTGIFPKEISRAQEVRHASDYDDFYIVSIEEAREQLHTAQEVVDMVEQYLKSLDVQ</sequence>
<gene>
    <name evidence="3" type="ORF">HNP82_003416</name>
</gene>
<dbReference type="Proteomes" id="UP000543642">
    <property type="component" value="Unassembled WGS sequence"/>
</dbReference>
<dbReference type="RefSeq" id="WP_183776613.1">
    <property type="nucleotide sequence ID" value="NZ_JACHFW010000024.1"/>
</dbReference>
<proteinExistence type="inferred from homology"/>
<protein>
    <submittedName>
        <fullName evidence="3">Uncharacterized protein (UPF0332 family)</fullName>
    </submittedName>
</protein>